<gene>
    <name evidence="1" type="ORF">HAX54_008888</name>
</gene>
<accession>A0ABS8WZY8</accession>
<keyword evidence="2" id="KW-1185">Reference proteome</keyword>
<dbReference type="Proteomes" id="UP000823775">
    <property type="component" value="Unassembled WGS sequence"/>
</dbReference>
<evidence type="ECO:0000313" key="2">
    <source>
        <dbReference type="Proteomes" id="UP000823775"/>
    </source>
</evidence>
<dbReference type="EMBL" id="JACEIK010014742">
    <property type="protein sequence ID" value="MCE3216877.1"/>
    <property type="molecule type" value="Genomic_DNA"/>
</dbReference>
<reference evidence="1 2" key="1">
    <citation type="journal article" date="2021" name="BMC Genomics">
        <title>Datura genome reveals duplications of psychoactive alkaloid biosynthetic genes and high mutation rate following tissue culture.</title>
        <authorList>
            <person name="Rajewski A."/>
            <person name="Carter-House D."/>
            <person name="Stajich J."/>
            <person name="Litt A."/>
        </authorList>
    </citation>
    <scope>NUCLEOTIDE SEQUENCE [LARGE SCALE GENOMIC DNA]</scope>
    <source>
        <strain evidence="1">AR-01</strain>
    </source>
</reference>
<proteinExistence type="predicted"/>
<evidence type="ECO:0000313" key="1">
    <source>
        <dbReference type="EMBL" id="MCE3216877.1"/>
    </source>
</evidence>
<name>A0ABS8WZY8_DATST</name>
<organism evidence="1 2">
    <name type="scientific">Datura stramonium</name>
    <name type="common">Jimsonweed</name>
    <name type="synonym">Common thornapple</name>
    <dbReference type="NCBI Taxonomy" id="4076"/>
    <lineage>
        <taxon>Eukaryota</taxon>
        <taxon>Viridiplantae</taxon>
        <taxon>Streptophyta</taxon>
        <taxon>Embryophyta</taxon>
        <taxon>Tracheophyta</taxon>
        <taxon>Spermatophyta</taxon>
        <taxon>Magnoliopsida</taxon>
        <taxon>eudicotyledons</taxon>
        <taxon>Gunneridae</taxon>
        <taxon>Pentapetalae</taxon>
        <taxon>asterids</taxon>
        <taxon>lamiids</taxon>
        <taxon>Solanales</taxon>
        <taxon>Solanaceae</taxon>
        <taxon>Solanoideae</taxon>
        <taxon>Datureae</taxon>
        <taxon>Datura</taxon>
    </lineage>
</organism>
<sequence length="64" mass="7365">NKFEAFATKTNDSINNKEVEITEEELNQKTGEEILIANQKENMSHLSKERYIQNSQDPYSAAMT</sequence>
<feature type="non-terminal residue" evidence="1">
    <location>
        <position position="1"/>
    </location>
</feature>
<comment type="caution">
    <text evidence="1">The sequence shown here is derived from an EMBL/GenBank/DDBJ whole genome shotgun (WGS) entry which is preliminary data.</text>
</comment>
<protein>
    <submittedName>
        <fullName evidence="1">Uncharacterized protein</fullName>
    </submittedName>
</protein>